<proteinExistence type="predicted"/>
<reference evidence="1 2" key="1">
    <citation type="submission" date="2018-06" db="EMBL/GenBank/DDBJ databases">
        <title>Comparative genomics reveals the genomic features of Rhizophagus irregularis, R. cerebriforme, R. diaphanum and Gigaspora rosea, and their symbiotic lifestyle signature.</title>
        <authorList>
            <person name="Morin E."/>
            <person name="San Clemente H."/>
            <person name="Chen E.C.H."/>
            <person name="De La Providencia I."/>
            <person name="Hainaut M."/>
            <person name="Kuo A."/>
            <person name="Kohler A."/>
            <person name="Murat C."/>
            <person name="Tang N."/>
            <person name="Roy S."/>
            <person name="Loubradou J."/>
            <person name="Henrissat B."/>
            <person name="Grigoriev I.V."/>
            <person name="Corradi N."/>
            <person name="Roux C."/>
            <person name="Martin F.M."/>
        </authorList>
    </citation>
    <scope>NUCLEOTIDE SEQUENCE [LARGE SCALE GENOMIC DNA]</scope>
    <source>
        <strain evidence="1 2">DAOM 194757</strain>
    </source>
</reference>
<evidence type="ECO:0000313" key="2">
    <source>
        <dbReference type="Proteomes" id="UP000266673"/>
    </source>
</evidence>
<name>A0A397VCF1_9GLOM</name>
<dbReference type="EMBL" id="QKWP01000434">
    <property type="protein sequence ID" value="RIB20140.1"/>
    <property type="molecule type" value="Genomic_DNA"/>
</dbReference>
<comment type="caution">
    <text evidence="1">The sequence shown here is derived from an EMBL/GenBank/DDBJ whole genome shotgun (WGS) entry which is preliminary data.</text>
</comment>
<protein>
    <submittedName>
        <fullName evidence="1">Uncharacterized protein</fullName>
    </submittedName>
</protein>
<keyword evidence="2" id="KW-1185">Reference proteome</keyword>
<dbReference type="AlphaFoldDB" id="A0A397VCF1"/>
<organism evidence="1 2">
    <name type="scientific">Gigaspora rosea</name>
    <dbReference type="NCBI Taxonomy" id="44941"/>
    <lineage>
        <taxon>Eukaryota</taxon>
        <taxon>Fungi</taxon>
        <taxon>Fungi incertae sedis</taxon>
        <taxon>Mucoromycota</taxon>
        <taxon>Glomeromycotina</taxon>
        <taxon>Glomeromycetes</taxon>
        <taxon>Diversisporales</taxon>
        <taxon>Gigasporaceae</taxon>
        <taxon>Gigaspora</taxon>
    </lineage>
</organism>
<accession>A0A397VCF1</accession>
<dbReference type="Proteomes" id="UP000266673">
    <property type="component" value="Unassembled WGS sequence"/>
</dbReference>
<evidence type="ECO:0000313" key="1">
    <source>
        <dbReference type="EMBL" id="RIB20140.1"/>
    </source>
</evidence>
<sequence length="130" mass="15346">MEKEVVIEYWALPENWAQNNGEVIKYKDCKIQNYKEDLNNESCLHKTKRKKVFSTLPNLTVNKSPLRELMKIECLEIKLIRKERLDLVVESKLIKRFEKNLSYVEEDLVFYTDGSCKVEYEVGLQELGIG</sequence>
<gene>
    <name evidence="1" type="ORF">C2G38_2180033</name>
</gene>